<comment type="caution">
    <text evidence="6">The sequence shown here is derived from an EMBL/GenBank/DDBJ whole genome shotgun (WGS) entry which is preliminary data.</text>
</comment>
<dbReference type="Proteomes" id="UP000001861">
    <property type="component" value="Unassembled WGS sequence"/>
</dbReference>
<sequence length="352" mass="40995">MLLPRCNLCATTETQSPSLRRCTGCRIVRYCSTEHQTADWPSHKSTCNEIKKSRKRMEVEEEKLRNTQGDGLFTPENPFETAVGHFWGIWDTRPYMRARIDFVLKYLKVPTLDSVQSGLDDLLDMLRLCRGDNLGVRDIVPGLYIRLQRDQTCYDFLKWYATEGERGDYDWGDMSLPYLNLKDEDVMEDPVGLFKPQWHASHVVPVLLIKLRMLLDLKDLVASKVLESLTLPSEKGPEPKLNFDVLQEIRREIATRSGVWSSRPQLLEPKDLEKRVETLEKQVQWLFTEIHGANKFLWKGMLDYEEWLKITPGPYSHGTKSEALLLVHNNVWSWIETEGAMEWLKQQVAQLR</sequence>
<dbReference type="Pfam" id="PF01753">
    <property type="entry name" value="zf-MYND"/>
    <property type="match status" value="1"/>
</dbReference>
<name>A8P879_COPC7</name>
<dbReference type="PROSITE" id="PS01360">
    <property type="entry name" value="ZF_MYND_1"/>
    <property type="match status" value="1"/>
</dbReference>
<dbReference type="STRING" id="240176.A8P879"/>
<evidence type="ECO:0000256" key="1">
    <source>
        <dbReference type="ARBA" id="ARBA00022723"/>
    </source>
</evidence>
<dbReference type="GeneID" id="6016131"/>
<evidence type="ECO:0000259" key="5">
    <source>
        <dbReference type="PROSITE" id="PS50865"/>
    </source>
</evidence>
<keyword evidence="7" id="KW-1185">Reference proteome</keyword>
<dbReference type="GO" id="GO:0008270">
    <property type="term" value="F:zinc ion binding"/>
    <property type="evidence" value="ECO:0007669"/>
    <property type="project" value="UniProtKB-KW"/>
</dbReference>
<dbReference type="eggNOG" id="ENOG502RYG3">
    <property type="taxonomic scope" value="Eukaryota"/>
</dbReference>
<dbReference type="OrthoDB" id="2880862at2759"/>
<accession>A8P879</accession>
<keyword evidence="1" id="KW-0479">Metal-binding</keyword>
<reference evidence="6 7" key="1">
    <citation type="journal article" date="2010" name="Proc. Natl. Acad. Sci. U.S.A.">
        <title>Insights into evolution of multicellular fungi from the assembled chromosomes of the mushroom Coprinopsis cinerea (Coprinus cinereus).</title>
        <authorList>
            <person name="Stajich J.E."/>
            <person name="Wilke S.K."/>
            <person name="Ahren D."/>
            <person name="Au C.H."/>
            <person name="Birren B.W."/>
            <person name="Borodovsky M."/>
            <person name="Burns C."/>
            <person name="Canback B."/>
            <person name="Casselton L.A."/>
            <person name="Cheng C.K."/>
            <person name="Deng J."/>
            <person name="Dietrich F.S."/>
            <person name="Fargo D.C."/>
            <person name="Farman M.L."/>
            <person name="Gathman A.C."/>
            <person name="Goldberg J."/>
            <person name="Guigo R."/>
            <person name="Hoegger P.J."/>
            <person name="Hooker J.B."/>
            <person name="Huggins A."/>
            <person name="James T.Y."/>
            <person name="Kamada T."/>
            <person name="Kilaru S."/>
            <person name="Kodira C."/>
            <person name="Kues U."/>
            <person name="Kupfer D."/>
            <person name="Kwan H.S."/>
            <person name="Lomsadze A."/>
            <person name="Li W."/>
            <person name="Lilly W.W."/>
            <person name="Ma L.J."/>
            <person name="Mackey A.J."/>
            <person name="Manning G."/>
            <person name="Martin F."/>
            <person name="Muraguchi H."/>
            <person name="Natvig D.O."/>
            <person name="Palmerini H."/>
            <person name="Ramesh M.A."/>
            <person name="Rehmeyer C.J."/>
            <person name="Roe B.A."/>
            <person name="Shenoy N."/>
            <person name="Stanke M."/>
            <person name="Ter-Hovhannisyan V."/>
            <person name="Tunlid A."/>
            <person name="Velagapudi R."/>
            <person name="Vision T.J."/>
            <person name="Zeng Q."/>
            <person name="Zolan M.E."/>
            <person name="Pukkila P.J."/>
        </authorList>
    </citation>
    <scope>NUCLEOTIDE SEQUENCE [LARGE SCALE GENOMIC DNA]</scope>
    <source>
        <strain evidence="7">Okayama-7 / 130 / ATCC MYA-4618 / FGSC 9003</strain>
    </source>
</reference>
<keyword evidence="2 4" id="KW-0863">Zinc-finger</keyword>
<proteinExistence type="predicted"/>
<evidence type="ECO:0000256" key="4">
    <source>
        <dbReference type="PROSITE-ProRule" id="PRU00134"/>
    </source>
</evidence>
<gene>
    <name evidence="6" type="ORF">CC1G_08894</name>
</gene>
<evidence type="ECO:0000313" key="6">
    <source>
        <dbReference type="EMBL" id="EAU82282.1"/>
    </source>
</evidence>
<evidence type="ECO:0000313" key="7">
    <source>
        <dbReference type="Proteomes" id="UP000001861"/>
    </source>
</evidence>
<dbReference type="AlphaFoldDB" id="A8P879"/>
<dbReference type="Gene3D" id="6.10.140.2220">
    <property type="match status" value="1"/>
</dbReference>
<protein>
    <recommendedName>
        <fullName evidence="5">MYND-type domain-containing protein</fullName>
    </recommendedName>
</protein>
<dbReference type="InParanoid" id="A8P879"/>
<feature type="domain" description="MYND-type" evidence="5">
    <location>
        <begin position="6"/>
        <end position="47"/>
    </location>
</feature>
<dbReference type="InterPro" id="IPR002893">
    <property type="entry name" value="Znf_MYND"/>
</dbReference>
<dbReference type="EMBL" id="AACS02000005">
    <property type="protein sequence ID" value="EAU82282.1"/>
    <property type="molecule type" value="Genomic_DNA"/>
</dbReference>
<dbReference type="PROSITE" id="PS50865">
    <property type="entry name" value="ZF_MYND_2"/>
    <property type="match status" value="1"/>
</dbReference>
<dbReference type="RefSeq" id="XP_001839515.1">
    <property type="nucleotide sequence ID" value="XM_001839463.1"/>
</dbReference>
<evidence type="ECO:0000256" key="2">
    <source>
        <dbReference type="ARBA" id="ARBA00022771"/>
    </source>
</evidence>
<organism evidence="6 7">
    <name type="scientific">Coprinopsis cinerea (strain Okayama-7 / 130 / ATCC MYA-4618 / FGSC 9003)</name>
    <name type="common">Inky cap fungus</name>
    <name type="synonym">Hormographiella aspergillata</name>
    <dbReference type="NCBI Taxonomy" id="240176"/>
    <lineage>
        <taxon>Eukaryota</taxon>
        <taxon>Fungi</taxon>
        <taxon>Dikarya</taxon>
        <taxon>Basidiomycota</taxon>
        <taxon>Agaricomycotina</taxon>
        <taxon>Agaricomycetes</taxon>
        <taxon>Agaricomycetidae</taxon>
        <taxon>Agaricales</taxon>
        <taxon>Agaricineae</taxon>
        <taxon>Psathyrellaceae</taxon>
        <taxon>Coprinopsis</taxon>
    </lineage>
</organism>
<dbReference type="SUPFAM" id="SSF144232">
    <property type="entry name" value="HIT/MYND zinc finger-like"/>
    <property type="match status" value="1"/>
</dbReference>
<dbReference type="OMA" id="MYSHETK"/>
<dbReference type="VEuPathDB" id="FungiDB:CC1G_08894"/>
<evidence type="ECO:0000256" key="3">
    <source>
        <dbReference type="ARBA" id="ARBA00022833"/>
    </source>
</evidence>
<keyword evidence="3" id="KW-0862">Zinc</keyword>
<dbReference type="KEGG" id="cci:CC1G_08894"/>